<gene>
    <name evidence="1" type="ORF">C8F04DRAFT_1108904</name>
</gene>
<dbReference type="EMBL" id="JARJCM010000077">
    <property type="protein sequence ID" value="KAJ7032009.1"/>
    <property type="molecule type" value="Genomic_DNA"/>
</dbReference>
<dbReference type="AlphaFoldDB" id="A0AAD6SQR4"/>
<protein>
    <recommendedName>
        <fullName evidence="3">F-box domain-containing protein</fullName>
    </recommendedName>
</protein>
<evidence type="ECO:0000313" key="2">
    <source>
        <dbReference type="Proteomes" id="UP001218188"/>
    </source>
</evidence>
<reference evidence="1" key="1">
    <citation type="submission" date="2023-03" db="EMBL/GenBank/DDBJ databases">
        <title>Massive genome expansion in bonnet fungi (Mycena s.s.) driven by repeated elements and novel gene families across ecological guilds.</title>
        <authorList>
            <consortium name="Lawrence Berkeley National Laboratory"/>
            <person name="Harder C.B."/>
            <person name="Miyauchi S."/>
            <person name="Viragh M."/>
            <person name="Kuo A."/>
            <person name="Thoen E."/>
            <person name="Andreopoulos B."/>
            <person name="Lu D."/>
            <person name="Skrede I."/>
            <person name="Drula E."/>
            <person name="Henrissat B."/>
            <person name="Morin E."/>
            <person name="Kohler A."/>
            <person name="Barry K."/>
            <person name="LaButti K."/>
            <person name="Morin E."/>
            <person name="Salamov A."/>
            <person name="Lipzen A."/>
            <person name="Mereny Z."/>
            <person name="Hegedus B."/>
            <person name="Baldrian P."/>
            <person name="Stursova M."/>
            <person name="Weitz H."/>
            <person name="Taylor A."/>
            <person name="Grigoriev I.V."/>
            <person name="Nagy L.G."/>
            <person name="Martin F."/>
            <person name="Kauserud H."/>
        </authorList>
    </citation>
    <scope>NUCLEOTIDE SEQUENCE</scope>
    <source>
        <strain evidence="1">CBHHK200</strain>
    </source>
</reference>
<accession>A0AAD6SQR4</accession>
<dbReference type="InterPro" id="IPR032675">
    <property type="entry name" value="LRR_dom_sf"/>
</dbReference>
<evidence type="ECO:0008006" key="3">
    <source>
        <dbReference type="Google" id="ProtNLM"/>
    </source>
</evidence>
<evidence type="ECO:0000313" key="1">
    <source>
        <dbReference type="EMBL" id="KAJ7032009.1"/>
    </source>
</evidence>
<dbReference type="Proteomes" id="UP001218188">
    <property type="component" value="Unassembled WGS sequence"/>
</dbReference>
<comment type="caution">
    <text evidence="1">The sequence shown here is derived from an EMBL/GenBank/DDBJ whole genome shotgun (WGS) entry which is preliminary data.</text>
</comment>
<name>A0AAD6SQR4_9AGAR</name>
<dbReference type="SUPFAM" id="SSF52058">
    <property type="entry name" value="L domain-like"/>
    <property type="match status" value="1"/>
</dbReference>
<organism evidence="1 2">
    <name type="scientific">Mycena alexandri</name>
    <dbReference type="NCBI Taxonomy" id="1745969"/>
    <lineage>
        <taxon>Eukaryota</taxon>
        <taxon>Fungi</taxon>
        <taxon>Dikarya</taxon>
        <taxon>Basidiomycota</taxon>
        <taxon>Agaricomycotina</taxon>
        <taxon>Agaricomycetes</taxon>
        <taxon>Agaricomycetidae</taxon>
        <taxon>Agaricales</taxon>
        <taxon>Marasmiineae</taxon>
        <taxon>Mycenaceae</taxon>
        <taxon>Mycena</taxon>
    </lineage>
</organism>
<sequence length="369" mass="42034">MSLHHETLPPELWLEIFEHLDERSYTGIYAPFQPPAGDRDVMSAYPAVVLVCRNWHDWAICFRYRNVKFSDSGSIWADKHPEYGRWVRRVVIPDFIGHVSPTEMLCICPNITVLVRRHPQPVKFDINAPCPLPSLKRLEWWIYDRDGSTHALPAVLCAAPNLEDLCIRMLAFTQFRPHYTTNKMRLLSLRTLRLGIASVGFLESVSQWSLPALDTLILDVPLPHLSLVWAAHGSHLETLELRKENGFLDSVYLTRCLQHCPALRKLNYYLFTTALPTEDAGSYPSVTAVSMHMAPDMHIARFAPGPDSELSREEWGHLEQHILTLAGGLFPNLLRLTFYGTSQQMLSEERFAVVLKPLTDRGCALEIVA</sequence>
<proteinExistence type="predicted"/>
<keyword evidence="2" id="KW-1185">Reference proteome</keyword>
<dbReference type="Gene3D" id="3.80.10.10">
    <property type="entry name" value="Ribonuclease Inhibitor"/>
    <property type="match status" value="1"/>
</dbReference>